<dbReference type="AlphaFoldDB" id="A0A1I4LU52"/>
<reference evidence="3" key="1">
    <citation type="submission" date="2016-10" db="EMBL/GenBank/DDBJ databases">
        <authorList>
            <person name="Varghese N."/>
            <person name="Submissions S."/>
        </authorList>
    </citation>
    <scope>NUCLEOTIDE SEQUENCE [LARGE SCALE GENOMIC DNA]</scope>
    <source>
        <strain evidence="3">Nm44</strain>
    </source>
</reference>
<organism evidence="2 3">
    <name type="scientific">Nitrosomonas communis</name>
    <dbReference type="NCBI Taxonomy" id="44574"/>
    <lineage>
        <taxon>Bacteria</taxon>
        <taxon>Pseudomonadati</taxon>
        <taxon>Pseudomonadota</taxon>
        <taxon>Betaproteobacteria</taxon>
        <taxon>Nitrosomonadales</taxon>
        <taxon>Nitrosomonadaceae</taxon>
        <taxon>Nitrosomonas</taxon>
    </lineage>
</organism>
<name>A0A1I4LU52_9PROT</name>
<sequence>MSRDNSLTQQAPRIYYLILAVMLANGFNPFRPWRVFDLGHIDVVLWGPPNAPETFSFHTRSYWKYLISALIAQDGKLIYRKNFISIPSFWNSWSINEKEYRKTQEYLYSLKKDSEQRILKYHATRFNCFHVACECLKLAGIPAPKVPLERVAIVHAIKPKTFLRLVMPSAKYSVMLHDLCEEEGKFDRLDCLFTSL</sequence>
<dbReference type="Proteomes" id="UP000183287">
    <property type="component" value="Unassembled WGS sequence"/>
</dbReference>
<accession>A0A1I4LU52</accession>
<keyword evidence="1" id="KW-0472">Membrane</keyword>
<evidence type="ECO:0000313" key="2">
    <source>
        <dbReference type="EMBL" id="SFL94431.1"/>
    </source>
</evidence>
<keyword evidence="1" id="KW-1133">Transmembrane helix</keyword>
<protein>
    <submittedName>
        <fullName evidence="2">Uncharacterized protein</fullName>
    </submittedName>
</protein>
<proteinExistence type="predicted"/>
<keyword evidence="1" id="KW-0812">Transmembrane</keyword>
<evidence type="ECO:0000256" key="1">
    <source>
        <dbReference type="SAM" id="Phobius"/>
    </source>
</evidence>
<dbReference type="EMBL" id="FOUB01000007">
    <property type="protein sequence ID" value="SFL94431.1"/>
    <property type="molecule type" value="Genomic_DNA"/>
</dbReference>
<gene>
    <name evidence="2" type="ORF">SAMN05421863_100793</name>
</gene>
<feature type="transmembrane region" description="Helical" evidence="1">
    <location>
        <begin position="14"/>
        <end position="30"/>
    </location>
</feature>
<keyword evidence="3" id="KW-1185">Reference proteome</keyword>
<evidence type="ECO:0000313" key="3">
    <source>
        <dbReference type="Proteomes" id="UP000183287"/>
    </source>
</evidence>